<reference evidence="1" key="1">
    <citation type="submission" date="2023-04" db="EMBL/GenBank/DDBJ databases">
        <title>Draft Genome sequencing of Naganishia species isolated from polar environments using Oxford Nanopore Technology.</title>
        <authorList>
            <person name="Leo P."/>
            <person name="Venkateswaran K."/>
        </authorList>
    </citation>
    <scope>NUCLEOTIDE SEQUENCE</scope>
    <source>
        <strain evidence="1">MNA-CCFEE 5261</strain>
    </source>
</reference>
<comment type="caution">
    <text evidence="1">The sequence shown here is derived from an EMBL/GenBank/DDBJ whole genome shotgun (WGS) entry which is preliminary data.</text>
</comment>
<protein>
    <submittedName>
        <fullName evidence="1">Uncharacterized protein</fullName>
    </submittedName>
</protein>
<dbReference type="EMBL" id="JASBWR010000004">
    <property type="protein sequence ID" value="KAJ9112630.1"/>
    <property type="molecule type" value="Genomic_DNA"/>
</dbReference>
<gene>
    <name evidence="1" type="ORF">QFC19_000650</name>
</gene>
<evidence type="ECO:0000313" key="1">
    <source>
        <dbReference type="EMBL" id="KAJ9112630.1"/>
    </source>
</evidence>
<name>A0ACC2WLK9_9TREE</name>
<organism evidence="1 2">
    <name type="scientific">Naganishia cerealis</name>
    <dbReference type="NCBI Taxonomy" id="610337"/>
    <lineage>
        <taxon>Eukaryota</taxon>
        <taxon>Fungi</taxon>
        <taxon>Dikarya</taxon>
        <taxon>Basidiomycota</taxon>
        <taxon>Agaricomycotina</taxon>
        <taxon>Tremellomycetes</taxon>
        <taxon>Filobasidiales</taxon>
        <taxon>Filobasidiaceae</taxon>
        <taxon>Naganishia</taxon>
    </lineage>
</organism>
<sequence length="201" mass="22196">MKNITPKDCVVRVSSTLDSSSGKKNLLDGSDETCWSSAQVCLISLLFTSLSYVILSIRILFQGLPQSVRLSWNELIPATHFAITFQGGFSATAVSVYVAALRPGKHVDNLDLGMVLGGKVYPKDGNGRQVFELPIPEALPDSVHDEEHPLSPKQFASASDSVLPLDPNDERQWIKEFKLEFEKSADPWGRIVVYHLELLQA</sequence>
<dbReference type="Proteomes" id="UP001241377">
    <property type="component" value="Unassembled WGS sequence"/>
</dbReference>
<proteinExistence type="predicted"/>
<evidence type="ECO:0000313" key="2">
    <source>
        <dbReference type="Proteomes" id="UP001241377"/>
    </source>
</evidence>
<accession>A0ACC2WLK9</accession>
<keyword evidence="2" id="KW-1185">Reference proteome</keyword>